<accession>A0A286ADZ8</accession>
<feature type="domain" description="TonB-dependent receptor-like beta-barrel" evidence="13">
    <location>
        <begin position="433"/>
        <end position="880"/>
    </location>
</feature>
<keyword evidence="6 11" id="KW-0798">TonB box</keyword>
<dbReference type="Proteomes" id="UP000219281">
    <property type="component" value="Unassembled WGS sequence"/>
</dbReference>
<dbReference type="InterPro" id="IPR023997">
    <property type="entry name" value="TonB-dep_OMP_SusC/RagA_CS"/>
</dbReference>
<keyword evidence="2 10" id="KW-0813">Transport</keyword>
<dbReference type="SUPFAM" id="SSF49464">
    <property type="entry name" value="Carboxypeptidase regulatory domain-like"/>
    <property type="match status" value="1"/>
</dbReference>
<organism evidence="15 16">
    <name type="scientific">Pedobacter xixiisoli</name>
    <dbReference type="NCBI Taxonomy" id="1476464"/>
    <lineage>
        <taxon>Bacteria</taxon>
        <taxon>Pseudomonadati</taxon>
        <taxon>Bacteroidota</taxon>
        <taxon>Sphingobacteriia</taxon>
        <taxon>Sphingobacteriales</taxon>
        <taxon>Sphingobacteriaceae</taxon>
        <taxon>Pedobacter</taxon>
    </lineage>
</organism>
<keyword evidence="16" id="KW-1185">Reference proteome</keyword>
<dbReference type="InterPro" id="IPR036942">
    <property type="entry name" value="Beta-barrel_TonB_sf"/>
</dbReference>
<evidence type="ECO:0000256" key="3">
    <source>
        <dbReference type="ARBA" id="ARBA00022452"/>
    </source>
</evidence>
<dbReference type="Gene3D" id="2.60.40.1120">
    <property type="entry name" value="Carboxypeptidase-like, regulatory domain"/>
    <property type="match status" value="1"/>
</dbReference>
<keyword evidence="8" id="KW-0675">Receptor</keyword>
<evidence type="ECO:0000256" key="4">
    <source>
        <dbReference type="ARBA" id="ARBA00022692"/>
    </source>
</evidence>
<dbReference type="InterPro" id="IPR012910">
    <property type="entry name" value="Plug_dom"/>
</dbReference>
<dbReference type="PANTHER" id="PTHR30069">
    <property type="entry name" value="TONB-DEPENDENT OUTER MEMBRANE RECEPTOR"/>
    <property type="match status" value="1"/>
</dbReference>
<evidence type="ECO:0000256" key="2">
    <source>
        <dbReference type="ARBA" id="ARBA00022448"/>
    </source>
</evidence>
<evidence type="ECO:0000256" key="9">
    <source>
        <dbReference type="ARBA" id="ARBA00023237"/>
    </source>
</evidence>
<evidence type="ECO:0000256" key="7">
    <source>
        <dbReference type="ARBA" id="ARBA00023136"/>
    </source>
</evidence>
<dbReference type="PANTHER" id="PTHR30069:SF29">
    <property type="entry name" value="HEMOGLOBIN AND HEMOGLOBIN-HAPTOGLOBIN-BINDING PROTEIN 1-RELATED"/>
    <property type="match status" value="1"/>
</dbReference>
<evidence type="ECO:0000313" key="15">
    <source>
        <dbReference type="EMBL" id="SOD20087.1"/>
    </source>
</evidence>
<dbReference type="EMBL" id="OCMT01000004">
    <property type="protein sequence ID" value="SOD20087.1"/>
    <property type="molecule type" value="Genomic_DNA"/>
</dbReference>
<dbReference type="GO" id="GO:0044718">
    <property type="term" value="P:siderophore transmembrane transport"/>
    <property type="evidence" value="ECO:0007669"/>
    <property type="project" value="TreeGrafter"/>
</dbReference>
<dbReference type="SUPFAM" id="SSF56935">
    <property type="entry name" value="Porins"/>
    <property type="match status" value="1"/>
</dbReference>
<feature type="chain" id="PRO_5012786831" evidence="12">
    <location>
        <begin position="44"/>
        <end position="1047"/>
    </location>
</feature>
<name>A0A286ADZ8_9SPHI</name>
<keyword evidence="3 10" id="KW-1134">Transmembrane beta strand</keyword>
<comment type="subcellular location">
    <subcellularLocation>
        <location evidence="1 10">Cell outer membrane</location>
        <topology evidence="1 10">Multi-pass membrane protein</topology>
    </subcellularLocation>
</comment>
<dbReference type="AlphaFoldDB" id="A0A286ADZ8"/>
<evidence type="ECO:0000256" key="5">
    <source>
        <dbReference type="ARBA" id="ARBA00022729"/>
    </source>
</evidence>
<comment type="similarity">
    <text evidence="10 11">Belongs to the TonB-dependent receptor family.</text>
</comment>
<dbReference type="Gene3D" id="2.40.170.20">
    <property type="entry name" value="TonB-dependent receptor, beta-barrel domain"/>
    <property type="match status" value="1"/>
</dbReference>
<evidence type="ECO:0000256" key="8">
    <source>
        <dbReference type="ARBA" id="ARBA00023170"/>
    </source>
</evidence>
<evidence type="ECO:0000256" key="12">
    <source>
        <dbReference type="SAM" id="SignalP"/>
    </source>
</evidence>
<sequence>MCVFYYGLKSTKQLITINQQEFMKKKLLMLFLAAFLLAIQAMAQQVTVTGKITSSEDGQPIPGATVKVKGTSVATQANTNGIYTIKANTGDVLQFAYLGMITKEQTVGASTNINITLVTDSKALNEVVVTALGQKVNKRALGTSQQEVKGEDIAQTQRENFVNALQGRVAGVEVTSTSGVPGASSSITIRGVSSISGSNQPLMIVDGLPIDNKTLNTSAFVSESSSNTSQANRNADFTNRSADINPEDIESLVVLKGPEAAALYGIDAANGAIVITTKRGKPGTGTIDYSNSFRIDAPRGKPEVQKEFGISGATTGSFLYFGNEYLPGTTFYDNIDGFFQTALTQKHNLSMSGGSEKISYRFSTSYTDQNGVIPNSLYDRINITGATRATINDWLKADLSLNYTYSNNEQARKGAGGPLIGLLVWPQTDNAKDYLTSIGTRRRVTTLGAGEIDNPYFSVNKNRISSKNNRIISNLGLTITPFSWGFFETRIGIDNYTNENTIFRHPESASGFSYGGILDVANDVTRNINMQNLFNIKKQELVEGLSFDATIGQSFQDLRSNINSLYGEGLLDPNFISVNNTSIRNARSTLTRRRLVSFFSRATLNYNDYLYVTGTIRNDRTSTIPIDRYSFWYPSVSSSFVFTDVPAFKDALSKIFTSGRFRAAYAQVGKDARPYAYLPYLEYKPTVGGGYGYSFYGPNPDLKPEFAKSYEFGLELAFFKDRLGLDVTYYNKKTVDQIVNDIRGSYSTGYILFNLNGGSTQNKGVEISLRGTPVKNKNFSWDILANFEKAKGTVLALPNSLPESYVSDTWLYGNVRNGNTPGESTRSLTGLFYLRNNEGQILIDPTTGLPLRSTTFVSGGYDRQPDFSLGITNTFTYKSFSLSFLVDIRKGGDILNATNHYLSTKGLGMNTLDRSEPRIINGVIRDGLENSANPTKNNLIVVPRFQTGYYTDMSEELFIEKDVNWVRLRDVTLNYRLPSTLLKKQKFVKSASVFVTGTDLFLITNYTGMDPIVNGNSAAVGGSGGVGIDFGNFPMPMGINFGVRIGL</sequence>
<evidence type="ECO:0000256" key="10">
    <source>
        <dbReference type="PROSITE-ProRule" id="PRU01360"/>
    </source>
</evidence>
<proteinExistence type="inferred from homology"/>
<protein>
    <submittedName>
        <fullName evidence="15">TonB-linked outer membrane protein, SusC/RagA family</fullName>
    </submittedName>
</protein>
<dbReference type="InterPro" id="IPR023996">
    <property type="entry name" value="TonB-dep_OMP_SusC/RagA"/>
</dbReference>
<dbReference type="NCBIfam" id="TIGR04056">
    <property type="entry name" value="OMP_RagA_SusC"/>
    <property type="match status" value="1"/>
</dbReference>
<feature type="domain" description="TonB-dependent receptor plug" evidence="14">
    <location>
        <begin position="139"/>
        <end position="272"/>
    </location>
</feature>
<dbReference type="Gene3D" id="2.170.130.10">
    <property type="entry name" value="TonB-dependent receptor, plug domain"/>
    <property type="match status" value="1"/>
</dbReference>
<dbReference type="InterPro" id="IPR008969">
    <property type="entry name" value="CarboxyPept-like_regulatory"/>
</dbReference>
<evidence type="ECO:0000259" key="13">
    <source>
        <dbReference type="Pfam" id="PF00593"/>
    </source>
</evidence>
<dbReference type="Pfam" id="PF00593">
    <property type="entry name" value="TonB_dep_Rec_b-barrel"/>
    <property type="match status" value="1"/>
</dbReference>
<keyword evidence="9 10" id="KW-0998">Cell outer membrane</keyword>
<dbReference type="GO" id="GO:0015344">
    <property type="term" value="F:siderophore uptake transmembrane transporter activity"/>
    <property type="evidence" value="ECO:0007669"/>
    <property type="project" value="TreeGrafter"/>
</dbReference>
<evidence type="ECO:0000313" key="16">
    <source>
        <dbReference type="Proteomes" id="UP000219281"/>
    </source>
</evidence>
<dbReference type="Pfam" id="PF07715">
    <property type="entry name" value="Plug"/>
    <property type="match status" value="1"/>
</dbReference>
<evidence type="ECO:0000256" key="1">
    <source>
        <dbReference type="ARBA" id="ARBA00004571"/>
    </source>
</evidence>
<keyword evidence="4 10" id="KW-0812">Transmembrane</keyword>
<dbReference type="GO" id="GO:0009279">
    <property type="term" value="C:cell outer membrane"/>
    <property type="evidence" value="ECO:0007669"/>
    <property type="project" value="UniProtKB-SubCell"/>
</dbReference>
<evidence type="ECO:0000259" key="14">
    <source>
        <dbReference type="Pfam" id="PF07715"/>
    </source>
</evidence>
<gene>
    <name evidence="15" type="ORF">SAMN06297358_3798</name>
</gene>
<dbReference type="Pfam" id="PF13715">
    <property type="entry name" value="CarbopepD_reg_2"/>
    <property type="match status" value="1"/>
</dbReference>
<dbReference type="InterPro" id="IPR037066">
    <property type="entry name" value="Plug_dom_sf"/>
</dbReference>
<keyword evidence="7 10" id="KW-0472">Membrane</keyword>
<evidence type="ECO:0000256" key="11">
    <source>
        <dbReference type="RuleBase" id="RU003357"/>
    </source>
</evidence>
<dbReference type="NCBIfam" id="TIGR04057">
    <property type="entry name" value="SusC_RagA_signa"/>
    <property type="match status" value="1"/>
</dbReference>
<dbReference type="InterPro" id="IPR000531">
    <property type="entry name" value="Beta-barrel_TonB"/>
</dbReference>
<dbReference type="PROSITE" id="PS52016">
    <property type="entry name" value="TONB_DEPENDENT_REC_3"/>
    <property type="match status" value="1"/>
</dbReference>
<keyword evidence="5 12" id="KW-0732">Signal</keyword>
<reference evidence="16" key="1">
    <citation type="submission" date="2017-09" db="EMBL/GenBank/DDBJ databases">
        <authorList>
            <person name="Varghese N."/>
            <person name="Submissions S."/>
        </authorList>
    </citation>
    <scope>NUCLEOTIDE SEQUENCE [LARGE SCALE GENOMIC DNA]</scope>
    <source>
        <strain evidence="16">CGMCC 1.12803</strain>
    </source>
</reference>
<evidence type="ECO:0000256" key="6">
    <source>
        <dbReference type="ARBA" id="ARBA00023077"/>
    </source>
</evidence>
<dbReference type="InterPro" id="IPR039426">
    <property type="entry name" value="TonB-dep_rcpt-like"/>
</dbReference>
<feature type="signal peptide" evidence="12">
    <location>
        <begin position="1"/>
        <end position="43"/>
    </location>
</feature>